<dbReference type="Pfam" id="PF01551">
    <property type="entry name" value="Peptidase_M23"/>
    <property type="match status" value="1"/>
</dbReference>
<evidence type="ECO:0000259" key="3">
    <source>
        <dbReference type="Pfam" id="PF01551"/>
    </source>
</evidence>
<dbReference type="SUPFAM" id="SSF51261">
    <property type="entry name" value="Duplicated hybrid motif"/>
    <property type="match status" value="1"/>
</dbReference>
<dbReference type="InterPro" id="IPR050570">
    <property type="entry name" value="Cell_wall_metabolism_enzyme"/>
</dbReference>
<keyword evidence="1" id="KW-0175">Coiled coil</keyword>
<name>A0A1D2QP65_9GAMM</name>
<dbReference type="STRING" id="62101.AB835_09380"/>
<dbReference type="Gene3D" id="6.10.250.3150">
    <property type="match status" value="1"/>
</dbReference>
<dbReference type="GO" id="GO:0004222">
    <property type="term" value="F:metalloendopeptidase activity"/>
    <property type="evidence" value="ECO:0007669"/>
    <property type="project" value="TreeGrafter"/>
</dbReference>
<dbReference type="FunFam" id="2.70.70.10:FF:000003">
    <property type="entry name" value="Murein hydrolase activator EnvC"/>
    <property type="match status" value="1"/>
</dbReference>
<evidence type="ECO:0000313" key="5">
    <source>
        <dbReference type="Proteomes" id="UP000242502"/>
    </source>
</evidence>
<dbReference type="InterPro" id="IPR011055">
    <property type="entry name" value="Dup_hybrid_motif"/>
</dbReference>
<dbReference type="AlphaFoldDB" id="A0A1D2QP65"/>
<reference evidence="4 5" key="1">
    <citation type="journal article" date="2016" name="Appl. Environ. Microbiol.">
        <title>Lack of Overt Genome Reduction in the Bryostatin-Producing Bryozoan Symbiont "Candidatus Endobugula sertula".</title>
        <authorList>
            <person name="Miller I.J."/>
            <person name="Vanee N."/>
            <person name="Fong S.S."/>
            <person name="Lim-Fong G.E."/>
            <person name="Kwan J.C."/>
        </authorList>
    </citation>
    <scope>NUCLEOTIDE SEQUENCE [LARGE SCALE GENOMIC DNA]</scope>
    <source>
        <strain evidence="4">AB1-4</strain>
    </source>
</reference>
<dbReference type="Proteomes" id="UP000242502">
    <property type="component" value="Unassembled WGS sequence"/>
</dbReference>
<comment type="caution">
    <text evidence="4">The sequence shown here is derived from an EMBL/GenBank/DDBJ whole genome shotgun (WGS) entry which is preliminary data.</text>
</comment>
<dbReference type="InterPro" id="IPR016047">
    <property type="entry name" value="M23ase_b-sheet_dom"/>
</dbReference>
<evidence type="ECO:0000313" key="4">
    <source>
        <dbReference type="EMBL" id="ODS23369.1"/>
    </source>
</evidence>
<dbReference type="EMBL" id="MDLC01000031">
    <property type="protein sequence ID" value="ODS23369.1"/>
    <property type="molecule type" value="Genomic_DNA"/>
</dbReference>
<feature type="coiled-coil region" evidence="1">
    <location>
        <begin position="151"/>
        <end position="202"/>
    </location>
</feature>
<accession>A0A1D2QP65</accession>
<gene>
    <name evidence="4" type="ORF">AB835_09380</name>
</gene>
<feature type="domain" description="M23ase beta-sheet core" evidence="3">
    <location>
        <begin position="284"/>
        <end position="377"/>
    </location>
</feature>
<dbReference type="Gene3D" id="2.70.70.10">
    <property type="entry name" value="Glucose Permease (Domain IIA)"/>
    <property type="match status" value="1"/>
</dbReference>
<organism evidence="4 5">
    <name type="scientific">Candidatus Endobugula sertula</name>
    <name type="common">Bugula neritina bacterial symbiont</name>
    <dbReference type="NCBI Taxonomy" id="62101"/>
    <lineage>
        <taxon>Bacteria</taxon>
        <taxon>Pseudomonadati</taxon>
        <taxon>Pseudomonadota</taxon>
        <taxon>Gammaproteobacteria</taxon>
        <taxon>Cellvibrionales</taxon>
        <taxon>Cellvibrionaceae</taxon>
        <taxon>Candidatus Endobugula</taxon>
    </lineage>
</organism>
<feature type="signal peptide" evidence="2">
    <location>
        <begin position="1"/>
        <end position="25"/>
    </location>
</feature>
<dbReference type="CDD" id="cd12797">
    <property type="entry name" value="M23_peptidase"/>
    <property type="match status" value="1"/>
</dbReference>
<feature type="coiled-coil region" evidence="1">
    <location>
        <begin position="28"/>
        <end position="104"/>
    </location>
</feature>
<feature type="chain" id="PRO_5008906539" description="M23ase beta-sheet core domain-containing protein" evidence="2">
    <location>
        <begin position="26"/>
        <end position="384"/>
    </location>
</feature>
<evidence type="ECO:0000256" key="2">
    <source>
        <dbReference type="SAM" id="SignalP"/>
    </source>
</evidence>
<dbReference type="PANTHER" id="PTHR21666:SF270">
    <property type="entry name" value="MUREIN HYDROLASE ACTIVATOR ENVC"/>
    <property type="match status" value="1"/>
</dbReference>
<sequence length="384" mass="43901">MQNLQKLPPLLLLASLLALSGTALANTEEENQQRVKELTASIKKLKEELNTAKNAKDKLQKSLQSSEEKISRLSKKVQSTKEALDREKKRLVQLQTNRSELEQQQQQQQHYIQQMLRQSYQLGQQSQIKLLLNQESPEQVGRLMRYHDYIIRAQQQQLKRYLNTIKTLNGLESKIIATTRQLKKSQQSVIQQQQQLKSAQKQRLSTIKELDHSLKHKGQQLSNFIADRQRLQDLLNEMSRALANLQLPSGATSFASVRGKLPIPTQGRIVHHYGSSQFGGKLKRNGIVISNHANANVVSVHHGRVIFSDYLRGYGLLLIIDHGDHYMTLYGHNQTLLKETNDWANQGEVIATVGNSGGQSQTALYFELRYKGKPQNPRIWLTHR</sequence>
<evidence type="ECO:0000256" key="1">
    <source>
        <dbReference type="SAM" id="Coils"/>
    </source>
</evidence>
<protein>
    <recommendedName>
        <fullName evidence="3">M23ase beta-sheet core domain-containing protein</fullName>
    </recommendedName>
</protein>
<keyword evidence="2" id="KW-0732">Signal</keyword>
<dbReference type="PANTHER" id="PTHR21666">
    <property type="entry name" value="PEPTIDASE-RELATED"/>
    <property type="match status" value="1"/>
</dbReference>
<proteinExistence type="predicted"/>